<dbReference type="Gene3D" id="1.25.40.10">
    <property type="entry name" value="Tetratricopeptide repeat domain"/>
    <property type="match status" value="1"/>
</dbReference>
<evidence type="ECO:0000256" key="2">
    <source>
        <dbReference type="ARBA" id="ARBA00022803"/>
    </source>
</evidence>
<protein>
    <recommendedName>
        <fullName evidence="6">DUF1736 domain-containing protein</fullName>
    </recommendedName>
</protein>
<dbReference type="InterPro" id="IPR011990">
    <property type="entry name" value="TPR-like_helical_dom_sf"/>
</dbReference>
<feature type="transmembrane region" description="Helical" evidence="5">
    <location>
        <begin position="259"/>
        <end position="278"/>
    </location>
</feature>
<comment type="caution">
    <text evidence="7">The sequence shown here is derived from an EMBL/GenBank/DDBJ whole genome shotgun (WGS) entry which is preliminary data.</text>
</comment>
<evidence type="ECO:0000256" key="3">
    <source>
        <dbReference type="ARBA" id="ARBA00023136"/>
    </source>
</evidence>
<keyword evidence="5" id="KW-1133">Transmembrane helix</keyword>
<keyword evidence="1" id="KW-0677">Repeat</keyword>
<name>A0ABR2YNC9_9CHLO</name>
<sequence length="1023" mass="113586">MAEAPNRVPTWAILTVLAAISCGAYFNTIQAGFTYDDFFAVIKNTDVTDDNKPFFELLLNDFWGQQIHLPTSHKSYRPLTVFSLRLQRRFGNQILKRVGWEKVYRLHDNSDADLDPLPFHVSNVFMHALVTCLLYLLALRLHQGTGKKKKGSAEGGLRQRRGSMQTEHLGLEGGSQKPRTGASLRAWSSRQQAEAFLAGVIFAVHPIHTEAVAGIVGHAELICAAFSIVALLLYAEAADLWLSSTAGSIAPEEKSWRELQHWAMVVVAMLCVWAASLAKEIGITVTATVVLYDAFLVPFDRAQPPRSGAKFSLVQRVWRQLCTRKGARIITAALTLVLYVKFRSFLAVDQLVRIYREVENPVAFASGLTKLLSMAHLHAQYAALMVAPVQMCADWSYRCVALVEGLRDWRNLLSAATYGWFVAMLLLGRPWEVIWEGLYGPSKVAVQSHGLVRGGSASSLEAIGAEVEGAPLSAQAPLSGRSARQVALARRRQRWRSFVGLGLIVAPFIPASNLFFWVGTYIGERLLYAPSIGYCILLADLVAWLAGDALPGILQLWRESPGHLKDEGLKSERRKMGMRGRVAAVLLVVMLTGYTWRTFDRNWDWEDEERLFRSALKVCPGSAKVQLNMGITERRYYNWDVALEHFEAAHALATPGFCEPLYWLGVTRINAGHDIGRGAQELEDSLACPHTATDAATALNKIYSTMQEKAPEGGLFLKRWARVLLRPELRHVESACDALEQALVGQSKSPIPPDEDIADTMQPCINYVDNPVNHTEPAVADGLSALRVCLEARMVLMSVLSRNNLTSLPAKTAGYSYISKFGATCRYQHLPPEHVRAAIRKARAAGQPEPEVPPPEASQGHVYIVHRLHSADPEDGWLQREWGEVMVSEDRLTDAAVHFEVAGKQMVKLIPRLVRANLTLGIDEENGHVGELTVEQVVLAATTAFDRAVQVGTEYPCRVYHQMCEAQAALSQVYSLREQLEPAQEKMRTAQRCMAAVAAMDLCRDYVEQLASMQDEMKPDTEM</sequence>
<evidence type="ECO:0000313" key="7">
    <source>
        <dbReference type="EMBL" id="KAK9908411.1"/>
    </source>
</evidence>
<dbReference type="InterPro" id="IPR013618">
    <property type="entry name" value="TMTC_DUF1736"/>
</dbReference>
<feature type="transmembrane region" description="Helical" evidence="5">
    <location>
        <begin position="124"/>
        <end position="141"/>
    </location>
</feature>
<dbReference type="SUPFAM" id="SSF48452">
    <property type="entry name" value="TPR-like"/>
    <property type="match status" value="1"/>
</dbReference>
<feature type="domain" description="DUF1736" evidence="6">
    <location>
        <begin position="355"/>
        <end position="421"/>
    </location>
</feature>
<evidence type="ECO:0000256" key="5">
    <source>
        <dbReference type="SAM" id="Phobius"/>
    </source>
</evidence>
<reference evidence="7 8" key="1">
    <citation type="journal article" date="2024" name="Nat. Commun.">
        <title>Phylogenomics reveals the evolutionary origins of lichenization in chlorophyte algae.</title>
        <authorList>
            <person name="Puginier C."/>
            <person name="Libourel C."/>
            <person name="Otte J."/>
            <person name="Skaloud P."/>
            <person name="Haon M."/>
            <person name="Grisel S."/>
            <person name="Petersen M."/>
            <person name="Berrin J.G."/>
            <person name="Delaux P.M."/>
            <person name="Dal Grande F."/>
            <person name="Keller J."/>
        </authorList>
    </citation>
    <scope>NUCLEOTIDE SEQUENCE [LARGE SCALE GENOMIC DNA]</scope>
    <source>
        <strain evidence="7 8">SAG 216-7</strain>
    </source>
</reference>
<evidence type="ECO:0000313" key="8">
    <source>
        <dbReference type="Proteomes" id="UP001491310"/>
    </source>
</evidence>
<feature type="transmembrane region" description="Helical" evidence="5">
    <location>
        <begin position="498"/>
        <end position="519"/>
    </location>
</feature>
<evidence type="ECO:0000256" key="4">
    <source>
        <dbReference type="SAM" id="MobiDB-lite"/>
    </source>
</evidence>
<accession>A0ABR2YNC9</accession>
<dbReference type="PANTHER" id="PTHR44227:SF3">
    <property type="entry name" value="PROTEIN O-MANNOSYL-TRANSFERASE TMTC4"/>
    <property type="match status" value="1"/>
</dbReference>
<feature type="transmembrane region" description="Helical" evidence="5">
    <location>
        <begin position="531"/>
        <end position="557"/>
    </location>
</feature>
<proteinExistence type="predicted"/>
<dbReference type="PANTHER" id="PTHR44227">
    <property type="match status" value="1"/>
</dbReference>
<feature type="transmembrane region" description="Helical" evidence="5">
    <location>
        <begin position="211"/>
        <end position="235"/>
    </location>
</feature>
<feature type="transmembrane region" description="Helical" evidence="5">
    <location>
        <begin position="578"/>
        <end position="596"/>
    </location>
</feature>
<evidence type="ECO:0000259" key="6">
    <source>
        <dbReference type="Pfam" id="PF08409"/>
    </source>
</evidence>
<keyword evidence="3 5" id="KW-0472">Membrane</keyword>
<organism evidence="7 8">
    <name type="scientific">Coccomyxa subellipsoidea</name>
    <dbReference type="NCBI Taxonomy" id="248742"/>
    <lineage>
        <taxon>Eukaryota</taxon>
        <taxon>Viridiplantae</taxon>
        <taxon>Chlorophyta</taxon>
        <taxon>core chlorophytes</taxon>
        <taxon>Trebouxiophyceae</taxon>
        <taxon>Trebouxiophyceae incertae sedis</taxon>
        <taxon>Coccomyxaceae</taxon>
        <taxon>Coccomyxa</taxon>
    </lineage>
</organism>
<dbReference type="Pfam" id="PF08409">
    <property type="entry name" value="TMTC_DUF1736"/>
    <property type="match status" value="1"/>
</dbReference>
<feature type="region of interest" description="Disordered" evidence="4">
    <location>
        <begin position="146"/>
        <end position="183"/>
    </location>
</feature>
<keyword evidence="2" id="KW-0802">TPR repeat</keyword>
<gene>
    <name evidence="7" type="ORF">WJX75_007517</name>
</gene>
<dbReference type="EMBL" id="JALJOT010000008">
    <property type="protein sequence ID" value="KAK9908411.1"/>
    <property type="molecule type" value="Genomic_DNA"/>
</dbReference>
<dbReference type="InterPro" id="IPR052346">
    <property type="entry name" value="O-mannosyl-transferase_TMTC"/>
</dbReference>
<dbReference type="Proteomes" id="UP001491310">
    <property type="component" value="Unassembled WGS sequence"/>
</dbReference>
<feature type="transmembrane region" description="Helical" evidence="5">
    <location>
        <begin position="12"/>
        <end position="33"/>
    </location>
</feature>
<evidence type="ECO:0000256" key="1">
    <source>
        <dbReference type="ARBA" id="ARBA00022737"/>
    </source>
</evidence>
<dbReference type="PROSITE" id="PS51257">
    <property type="entry name" value="PROKAR_LIPOPROTEIN"/>
    <property type="match status" value="1"/>
</dbReference>
<keyword evidence="5" id="KW-0812">Transmembrane</keyword>
<keyword evidence="8" id="KW-1185">Reference proteome</keyword>